<dbReference type="Proteomes" id="UP001474421">
    <property type="component" value="Unassembled WGS sequence"/>
</dbReference>
<reference evidence="1 2" key="1">
    <citation type="journal article" date="2024" name="Proc. Natl. Acad. Sci. U.S.A.">
        <title>The genetic regulatory architecture and epigenomic basis for age-related changes in rattlesnake venom.</title>
        <authorList>
            <person name="Hogan M.P."/>
            <person name="Holding M.L."/>
            <person name="Nystrom G.S."/>
            <person name="Colston T.J."/>
            <person name="Bartlett D.A."/>
            <person name="Mason A.J."/>
            <person name="Ellsworth S.A."/>
            <person name="Rautsaw R.M."/>
            <person name="Lawrence K.C."/>
            <person name="Strickland J.L."/>
            <person name="He B."/>
            <person name="Fraser P."/>
            <person name="Margres M.J."/>
            <person name="Gilbert D.M."/>
            <person name="Gibbs H.L."/>
            <person name="Parkinson C.L."/>
            <person name="Rokyta D.R."/>
        </authorList>
    </citation>
    <scope>NUCLEOTIDE SEQUENCE [LARGE SCALE GENOMIC DNA]</scope>
    <source>
        <strain evidence="1">DRR0105</strain>
    </source>
</reference>
<comment type="caution">
    <text evidence="1">The sequence shown here is derived from an EMBL/GenBank/DDBJ whole genome shotgun (WGS) entry which is preliminary data.</text>
</comment>
<evidence type="ECO:0000313" key="1">
    <source>
        <dbReference type="EMBL" id="KAK9399631.1"/>
    </source>
</evidence>
<dbReference type="EMBL" id="JAOTOJ010000006">
    <property type="protein sequence ID" value="KAK9399631.1"/>
    <property type="molecule type" value="Genomic_DNA"/>
</dbReference>
<evidence type="ECO:0000313" key="2">
    <source>
        <dbReference type="Proteomes" id="UP001474421"/>
    </source>
</evidence>
<accession>A0AAW1BBP2</accession>
<sequence>MRNNPQTLTMRDGLAWKGGKLYVPQSLRLKVLNRGHDVKPAGHFGSLNYLKGVRDHNNQVNG</sequence>
<gene>
    <name evidence="1" type="ORF">NXF25_012650</name>
</gene>
<organism evidence="1 2">
    <name type="scientific">Crotalus adamanteus</name>
    <name type="common">Eastern diamondback rattlesnake</name>
    <dbReference type="NCBI Taxonomy" id="8729"/>
    <lineage>
        <taxon>Eukaryota</taxon>
        <taxon>Metazoa</taxon>
        <taxon>Chordata</taxon>
        <taxon>Craniata</taxon>
        <taxon>Vertebrata</taxon>
        <taxon>Euteleostomi</taxon>
        <taxon>Lepidosauria</taxon>
        <taxon>Squamata</taxon>
        <taxon>Bifurcata</taxon>
        <taxon>Unidentata</taxon>
        <taxon>Episquamata</taxon>
        <taxon>Toxicofera</taxon>
        <taxon>Serpentes</taxon>
        <taxon>Colubroidea</taxon>
        <taxon>Viperidae</taxon>
        <taxon>Crotalinae</taxon>
        <taxon>Crotalus</taxon>
    </lineage>
</organism>
<proteinExistence type="predicted"/>
<protein>
    <submittedName>
        <fullName evidence="1">Tf2-1: Tf2-1</fullName>
    </submittedName>
</protein>
<keyword evidence="2" id="KW-1185">Reference proteome</keyword>
<name>A0AAW1BBP2_CROAD</name>
<dbReference type="AlphaFoldDB" id="A0AAW1BBP2"/>